<evidence type="ECO:0000313" key="1">
    <source>
        <dbReference type="EMBL" id="KAG4419170.1"/>
    </source>
</evidence>
<dbReference type="AlphaFoldDB" id="A0A8H7W6Q7"/>
<keyword evidence="2" id="KW-1185">Reference proteome</keyword>
<accession>A0A8H7W6Q7</accession>
<comment type="caution">
    <text evidence="1">The sequence shown here is derived from an EMBL/GenBank/DDBJ whole genome shotgun (WGS) entry which is preliminary data.</text>
</comment>
<proteinExistence type="predicted"/>
<sequence>MPVYSAGGPYKAIAYFRMAARIAARNACEYVNPYDINDALKQIDARCPLYEAILSRWPGSNELVAKVNLGGDHICVY</sequence>
<name>A0A8H7W6Q7_9HELO</name>
<dbReference type="EMBL" id="JAFJYH010000111">
    <property type="protein sequence ID" value="KAG4419170.1"/>
    <property type="molecule type" value="Genomic_DNA"/>
</dbReference>
<organism evidence="1 2">
    <name type="scientific">Cadophora malorum</name>
    <dbReference type="NCBI Taxonomy" id="108018"/>
    <lineage>
        <taxon>Eukaryota</taxon>
        <taxon>Fungi</taxon>
        <taxon>Dikarya</taxon>
        <taxon>Ascomycota</taxon>
        <taxon>Pezizomycotina</taxon>
        <taxon>Leotiomycetes</taxon>
        <taxon>Helotiales</taxon>
        <taxon>Ploettnerulaceae</taxon>
        <taxon>Cadophora</taxon>
    </lineage>
</organism>
<protein>
    <submittedName>
        <fullName evidence="1">Uncharacterized protein</fullName>
    </submittedName>
</protein>
<gene>
    <name evidence="1" type="ORF">IFR04_007671</name>
</gene>
<dbReference type="Proteomes" id="UP000664132">
    <property type="component" value="Unassembled WGS sequence"/>
</dbReference>
<reference evidence="1" key="1">
    <citation type="submission" date="2021-02" db="EMBL/GenBank/DDBJ databases">
        <title>Genome sequence Cadophora malorum strain M34.</title>
        <authorList>
            <person name="Stefanovic E."/>
            <person name="Vu D."/>
            <person name="Scully C."/>
            <person name="Dijksterhuis J."/>
            <person name="Roader J."/>
            <person name="Houbraken J."/>
        </authorList>
    </citation>
    <scope>NUCLEOTIDE SEQUENCE</scope>
    <source>
        <strain evidence="1">M34</strain>
    </source>
</reference>
<evidence type="ECO:0000313" key="2">
    <source>
        <dbReference type="Proteomes" id="UP000664132"/>
    </source>
</evidence>